<feature type="compositionally biased region" description="Basic and acidic residues" evidence="1">
    <location>
        <begin position="1"/>
        <end position="21"/>
    </location>
</feature>
<feature type="compositionally biased region" description="Basic and acidic residues" evidence="1">
    <location>
        <begin position="50"/>
        <end position="69"/>
    </location>
</feature>
<feature type="compositionally biased region" description="Polar residues" evidence="1">
    <location>
        <begin position="28"/>
        <end position="39"/>
    </location>
</feature>
<dbReference type="Pfam" id="PF20884">
    <property type="entry name" value="MUM1-like_PWWP"/>
    <property type="match status" value="1"/>
</dbReference>
<keyword evidence="3" id="KW-1185">Reference proteome</keyword>
<accession>A0ABM1BNI5</accession>
<protein>
    <submittedName>
        <fullName evidence="4">Uncharacterized protein LOC106469614</fullName>
    </submittedName>
</protein>
<evidence type="ECO:0000256" key="1">
    <source>
        <dbReference type="SAM" id="MobiDB-lite"/>
    </source>
</evidence>
<dbReference type="Gene3D" id="2.30.30.140">
    <property type="match status" value="1"/>
</dbReference>
<sequence length="311" mass="34900">MEKETVQEKLQSRFGAERVDAQKGPSGNMISAVTTSNRTSAKKDTKRKLFSLDKSEKKSNGDIGSKHQELNGVQEDEVENDIEEDSDNDMSSACDTPIKNAFGFDKDDIVWVYNKKLYWPAVVRRVYPKLKKVSVRFIGLSQVSPGIRVSVKKVNTFDNAEKNKKYLSLPQLPEDSAALLKAVQQAEDFLRKRCLGYKVNARQFFGTQEEDSLSEVGSTVSGTGGENSMDSKVSERLSPSIQCSSPSPSLEKETTCTETKEDPENQSKLRKESQREENLKLLNCIRSGRVEVRVIGNSHLFSLEEIIFMLL</sequence>
<dbReference type="CDD" id="cd06080">
    <property type="entry name" value="PWWP_MUM1-like"/>
    <property type="match status" value="1"/>
</dbReference>
<feature type="domain" description="MUM1-like PWWP" evidence="2">
    <location>
        <begin position="105"/>
        <end position="164"/>
    </location>
</feature>
<evidence type="ECO:0000313" key="3">
    <source>
        <dbReference type="Proteomes" id="UP000694941"/>
    </source>
</evidence>
<gene>
    <name evidence="4" type="primary">LOC106469614</name>
</gene>
<dbReference type="Proteomes" id="UP000694941">
    <property type="component" value="Unplaced"/>
</dbReference>
<dbReference type="RefSeq" id="XP_013785570.2">
    <property type="nucleotide sequence ID" value="XM_013930116.2"/>
</dbReference>
<reference evidence="4" key="1">
    <citation type="submission" date="2025-08" db="UniProtKB">
        <authorList>
            <consortium name="RefSeq"/>
        </authorList>
    </citation>
    <scope>IDENTIFICATION</scope>
    <source>
        <tissue evidence="4">Muscle</tissue>
    </source>
</reference>
<feature type="non-terminal residue" evidence="4">
    <location>
        <position position="311"/>
    </location>
</feature>
<dbReference type="InterPro" id="IPR035504">
    <property type="entry name" value="MUM1-like_PWWP"/>
</dbReference>
<proteinExistence type="predicted"/>
<dbReference type="GeneID" id="106469614"/>
<name>A0ABM1BNI5_LIMPO</name>
<feature type="compositionally biased region" description="Acidic residues" evidence="1">
    <location>
        <begin position="74"/>
        <end position="88"/>
    </location>
</feature>
<feature type="compositionally biased region" description="Basic and acidic residues" evidence="1">
    <location>
        <begin position="250"/>
        <end position="273"/>
    </location>
</feature>
<evidence type="ECO:0000313" key="4">
    <source>
        <dbReference type="RefSeq" id="XP_013785570.2"/>
    </source>
</evidence>
<feature type="region of interest" description="Disordered" evidence="1">
    <location>
        <begin position="1"/>
        <end position="91"/>
    </location>
</feature>
<feature type="region of interest" description="Disordered" evidence="1">
    <location>
        <begin position="215"/>
        <end position="273"/>
    </location>
</feature>
<organism evidence="3 4">
    <name type="scientific">Limulus polyphemus</name>
    <name type="common">Atlantic horseshoe crab</name>
    <dbReference type="NCBI Taxonomy" id="6850"/>
    <lineage>
        <taxon>Eukaryota</taxon>
        <taxon>Metazoa</taxon>
        <taxon>Ecdysozoa</taxon>
        <taxon>Arthropoda</taxon>
        <taxon>Chelicerata</taxon>
        <taxon>Merostomata</taxon>
        <taxon>Xiphosura</taxon>
        <taxon>Limulidae</taxon>
        <taxon>Limulus</taxon>
    </lineage>
</organism>
<feature type="compositionally biased region" description="Low complexity" evidence="1">
    <location>
        <begin position="238"/>
        <end position="249"/>
    </location>
</feature>
<evidence type="ECO:0000259" key="2">
    <source>
        <dbReference type="Pfam" id="PF20884"/>
    </source>
</evidence>